<dbReference type="AlphaFoldDB" id="A0A5J4VX04"/>
<dbReference type="EMBL" id="SNRW01004456">
    <property type="protein sequence ID" value="KAA6387244.1"/>
    <property type="molecule type" value="Genomic_DNA"/>
</dbReference>
<proteinExistence type="predicted"/>
<evidence type="ECO:0000313" key="2">
    <source>
        <dbReference type="Proteomes" id="UP000324800"/>
    </source>
</evidence>
<accession>A0A5J4VX04</accession>
<sequence length="73" mass="7782">MGFFSKIANFESKILGGVKHIAQWIAPILHKVLSTVGGPARMIHPGIGDALGAGDNLAGVVNRLVNKRYQNCL</sequence>
<organism evidence="1 2">
    <name type="scientific">Streblomastix strix</name>
    <dbReference type="NCBI Taxonomy" id="222440"/>
    <lineage>
        <taxon>Eukaryota</taxon>
        <taxon>Metamonada</taxon>
        <taxon>Preaxostyla</taxon>
        <taxon>Oxymonadida</taxon>
        <taxon>Streblomastigidae</taxon>
        <taxon>Streblomastix</taxon>
    </lineage>
</organism>
<gene>
    <name evidence="1" type="ORF">EZS28_017229</name>
</gene>
<evidence type="ECO:0000313" key="1">
    <source>
        <dbReference type="EMBL" id="KAA6387244.1"/>
    </source>
</evidence>
<name>A0A5J4VX04_9EUKA</name>
<comment type="caution">
    <text evidence="1">The sequence shown here is derived from an EMBL/GenBank/DDBJ whole genome shotgun (WGS) entry which is preliminary data.</text>
</comment>
<protein>
    <submittedName>
        <fullName evidence="1">Uncharacterized protein</fullName>
    </submittedName>
</protein>
<reference evidence="1 2" key="1">
    <citation type="submission" date="2019-03" db="EMBL/GenBank/DDBJ databases">
        <title>Single cell metagenomics reveals metabolic interactions within the superorganism composed of flagellate Streblomastix strix and complex community of Bacteroidetes bacteria on its surface.</title>
        <authorList>
            <person name="Treitli S.C."/>
            <person name="Kolisko M."/>
            <person name="Husnik F."/>
            <person name="Keeling P."/>
            <person name="Hampl V."/>
        </authorList>
    </citation>
    <scope>NUCLEOTIDE SEQUENCE [LARGE SCALE GENOMIC DNA]</scope>
    <source>
        <strain evidence="1">ST1C</strain>
    </source>
</reference>
<dbReference type="Proteomes" id="UP000324800">
    <property type="component" value="Unassembled WGS sequence"/>
</dbReference>